<feature type="region of interest" description="Disordered" evidence="9">
    <location>
        <begin position="478"/>
        <end position="499"/>
    </location>
</feature>
<dbReference type="InterPro" id="IPR024041">
    <property type="entry name" value="NH4_transpt_AmtB-like_dom"/>
</dbReference>
<dbReference type="GO" id="GO:0097272">
    <property type="term" value="P:ammonium homeostasis"/>
    <property type="evidence" value="ECO:0007669"/>
    <property type="project" value="TreeGrafter"/>
</dbReference>
<feature type="transmembrane region" description="Helical" evidence="8">
    <location>
        <begin position="208"/>
        <end position="229"/>
    </location>
</feature>
<dbReference type="AlphaFoldDB" id="A0A518H0V7"/>
<accession>A0A518H0V7</accession>
<evidence type="ECO:0000256" key="6">
    <source>
        <dbReference type="ARBA" id="ARBA00023136"/>
    </source>
</evidence>
<keyword evidence="12" id="KW-1185">Reference proteome</keyword>
<sequence>MQRRRNRTLLLALGATTGLWLALAPPAMGQEEDLASVVAGQKVALDTLWVMLAAFLVFFMQAGFAYVEGGLTRSKNTNNIMMKNLGDFALATLGFWFFGFAIMFGDGNGLFGHSGWLLQGADNSPAIDDYEGVYGSIAWSGVPLAAKFMFQLVFAGTAATIVSGAMAERTKFHSYMIYSFFISAFIYPVVGHWIWGGGWLAGLGMWDFAGSTVVHSTGAWLALMGAIFLGPRIGKYTKDGKVNPIPGHSIPMAALGVFILWLGWFGFNPGSTMAATPDIAHIAMTTNLAAVTGAIGAMVLSWALFRKADISMTLNGVLAGLVAVTAPCAFIAPWSAALIGLVAGLLVVAAILFFDKVGVDDPVGAVSVHGVCGAFGTLALGLFAEDRFAPDTTGDGLLFGGGAGLLIHQLIGVAAVFGFCVVVGGILFGALKLTLGLRVSADEEVNGLDIGEHGMEAYPDFAPTVKASVPYEDYPMAARKVSPKSEPSATRPVEVASAR</sequence>
<feature type="transmembrane region" description="Helical" evidence="8">
    <location>
        <begin position="88"/>
        <end position="105"/>
    </location>
</feature>
<dbReference type="NCBIfam" id="TIGR00836">
    <property type="entry name" value="amt"/>
    <property type="match status" value="1"/>
</dbReference>
<evidence type="ECO:0000256" key="5">
    <source>
        <dbReference type="ARBA" id="ARBA00022989"/>
    </source>
</evidence>
<evidence type="ECO:0000256" key="3">
    <source>
        <dbReference type="ARBA" id="ARBA00022448"/>
    </source>
</evidence>
<dbReference type="InterPro" id="IPR001905">
    <property type="entry name" value="Ammonium_transpt"/>
</dbReference>
<feature type="transmembrane region" description="Helical" evidence="8">
    <location>
        <begin position="250"/>
        <end position="267"/>
    </location>
</feature>
<comment type="subcellular location">
    <subcellularLocation>
        <location evidence="8">Cell membrane</location>
        <topology evidence="8">Multi-pass membrane protein</topology>
    </subcellularLocation>
    <subcellularLocation>
        <location evidence="1">Membrane</location>
        <topology evidence="1">Multi-pass membrane protein</topology>
    </subcellularLocation>
</comment>
<evidence type="ECO:0000259" key="10">
    <source>
        <dbReference type="Pfam" id="PF00909"/>
    </source>
</evidence>
<evidence type="ECO:0000256" key="8">
    <source>
        <dbReference type="RuleBase" id="RU362002"/>
    </source>
</evidence>
<keyword evidence="4 8" id="KW-0812">Transmembrane</keyword>
<proteinExistence type="inferred from homology"/>
<dbReference type="Gene3D" id="1.10.3430.10">
    <property type="entry name" value="Ammonium transporter AmtB like domains"/>
    <property type="match status" value="1"/>
</dbReference>
<keyword evidence="3 8" id="KW-0813">Transport</keyword>
<dbReference type="SUPFAM" id="SSF111352">
    <property type="entry name" value="Ammonium transporter"/>
    <property type="match status" value="1"/>
</dbReference>
<feature type="transmembrane region" description="Helical" evidence="8">
    <location>
        <begin position="366"/>
        <end position="384"/>
    </location>
</feature>
<evidence type="ECO:0000313" key="11">
    <source>
        <dbReference type="EMBL" id="QDV34485.1"/>
    </source>
</evidence>
<dbReference type="RefSeq" id="WP_145269401.1">
    <property type="nucleotide sequence ID" value="NZ_CP036426.1"/>
</dbReference>
<comment type="similarity">
    <text evidence="2 8">Belongs to the ammonia transporter channel (TC 1.A.11.2) family.</text>
</comment>
<feature type="transmembrane region" description="Helical" evidence="8">
    <location>
        <begin position="338"/>
        <end position="354"/>
    </location>
</feature>
<reference evidence="11 12" key="1">
    <citation type="submission" date="2019-02" db="EMBL/GenBank/DDBJ databases">
        <title>Deep-cultivation of Planctomycetes and their phenomic and genomic characterization uncovers novel biology.</title>
        <authorList>
            <person name="Wiegand S."/>
            <person name="Jogler M."/>
            <person name="Boedeker C."/>
            <person name="Pinto D."/>
            <person name="Vollmers J."/>
            <person name="Rivas-Marin E."/>
            <person name="Kohn T."/>
            <person name="Peeters S.H."/>
            <person name="Heuer A."/>
            <person name="Rast P."/>
            <person name="Oberbeckmann S."/>
            <person name="Bunk B."/>
            <person name="Jeske O."/>
            <person name="Meyerdierks A."/>
            <person name="Storesund J.E."/>
            <person name="Kallscheuer N."/>
            <person name="Luecker S."/>
            <person name="Lage O.M."/>
            <person name="Pohl T."/>
            <person name="Merkel B.J."/>
            <person name="Hornburger P."/>
            <person name="Mueller R.-W."/>
            <person name="Bruemmer F."/>
            <person name="Labrenz M."/>
            <person name="Spormann A.M."/>
            <person name="Op den Camp H."/>
            <person name="Overmann J."/>
            <person name="Amann R."/>
            <person name="Jetten M.S.M."/>
            <person name="Mascher T."/>
            <person name="Medema M.H."/>
            <person name="Devos D.P."/>
            <person name="Kaster A.-K."/>
            <person name="Ovreas L."/>
            <person name="Rohde M."/>
            <person name="Galperin M.Y."/>
            <person name="Jogler C."/>
        </authorList>
    </citation>
    <scope>NUCLEOTIDE SEQUENCE [LARGE SCALE GENOMIC DNA]</scope>
    <source>
        <strain evidence="11 12">ElP</strain>
    </source>
</reference>
<keyword evidence="7 8" id="KW-0924">Ammonia transport</keyword>
<dbReference type="FunFam" id="1.10.3430.10:FF:000008">
    <property type="entry name" value="Ammonium transporter"/>
    <property type="match status" value="1"/>
</dbReference>
<feature type="transmembrane region" description="Helical" evidence="8">
    <location>
        <begin position="279"/>
        <end position="305"/>
    </location>
</feature>
<dbReference type="Proteomes" id="UP000317835">
    <property type="component" value="Chromosome"/>
</dbReference>
<dbReference type="GO" id="GO:0005886">
    <property type="term" value="C:plasma membrane"/>
    <property type="evidence" value="ECO:0007669"/>
    <property type="project" value="UniProtKB-SubCell"/>
</dbReference>
<evidence type="ECO:0000256" key="7">
    <source>
        <dbReference type="ARBA" id="ARBA00023177"/>
    </source>
</evidence>
<dbReference type="PANTHER" id="PTHR11730:SF89">
    <property type="entry name" value="AMMONIUM TRANSPORTER SLL0108-RELATED"/>
    <property type="match status" value="1"/>
</dbReference>
<evidence type="ECO:0000256" key="9">
    <source>
        <dbReference type="SAM" id="MobiDB-lite"/>
    </source>
</evidence>
<dbReference type="InterPro" id="IPR018047">
    <property type="entry name" value="Ammonium_transpt_CS"/>
</dbReference>
<dbReference type="PROSITE" id="PS01219">
    <property type="entry name" value="AMMONIUM_TRANSP"/>
    <property type="match status" value="1"/>
</dbReference>
<evidence type="ECO:0000313" key="12">
    <source>
        <dbReference type="Proteomes" id="UP000317835"/>
    </source>
</evidence>
<dbReference type="OrthoDB" id="9814202at2"/>
<feature type="transmembrane region" description="Helical" evidence="8">
    <location>
        <begin position="175"/>
        <end position="196"/>
    </location>
</feature>
<feature type="transmembrane region" description="Helical" evidence="8">
    <location>
        <begin position="312"/>
        <end position="332"/>
    </location>
</feature>
<evidence type="ECO:0000256" key="4">
    <source>
        <dbReference type="ARBA" id="ARBA00022692"/>
    </source>
</evidence>
<keyword evidence="6 8" id="KW-0472">Membrane</keyword>
<gene>
    <name evidence="11" type="primary">nrgA</name>
    <name evidence="11" type="ORF">ElP_23740</name>
</gene>
<feature type="transmembrane region" description="Helical" evidence="8">
    <location>
        <begin position="48"/>
        <end position="67"/>
    </location>
</feature>
<dbReference type="GO" id="GO:0008519">
    <property type="term" value="F:ammonium channel activity"/>
    <property type="evidence" value="ECO:0007669"/>
    <property type="project" value="InterPro"/>
</dbReference>
<feature type="transmembrane region" description="Helical" evidence="8">
    <location>
        <begin position="148"/>
        <end position="168"/>
    </location>
</feature>
<dbReference type="Pfam" id="PF00909">
    <property type="entry name" value="Ammonium_transp"/>
    <property type="match status" value="1"/>
</dbReference>
<feature type="transmembrane region" description="Helical" evidence="8">
    <location>
        <begin position="404"/>
        <end position="431"/>
    </location>
</feature>
<evidence type="ECO:0000256" key="1">
    <source>
        <dbReference type="ARBA" id="ARBA00004141"/>
    </source>
</evidence>
<dbReference type="EMBL" id="CP036426">
    <property type="protein sequence ID" value="QDV34485.1"/>
    <property type="molecule type" value="Genomic_DNA"/>
</dbReference>
<keyword evidence="5 8" id="KW-1133">Transmembrane helix</keyword>
<dbReference type="KEGG" id="tpla:ElP_23740"/>
<protein>
    <recommendedName>
        <fullName evidence="8">Ammonium transporter</fullName>
    </recommendedName>
</protein>
<organism evidence="11 12">
    <name type="scientific">Tautonia plasticadhaerens</name>
    <dbReference type="NCBI Taxonomy" id="2527974"/>
    <lineage>
        <taxon>Bacteria</taxon>
        <taxon>Pseudomonadati</taxon>
        <taxon>Planctomycetota</taxon>
        <taxon>Planctomycetia</taxon>
        <taxon>Isosphaerales</taxon>
        <taxon>Isosphaeraceae</taxon>
        <taxon>Tautonia</taxon>
    </lineage>
</organism>
<name>A0A518H0V7_9BACT</name>
<dbReference type="PANTHER" id="PTHR11730">
    <property type="entry name" value="AMMONIUM TRANSPORTER"/>
    <property type="match status" value="1"/>
</dbReference>
<feature type="domain" description="Ammonium transporter AmtB-like" evidence="10">
    <location>
        <begin position="48"/>
        <end position="458"/>
    </location>
</feature>
<dbReference type="InterPro" id="IPR029020">
    <property type="entry name" value="Ammonium/urea_transptr"/>
</dbReference>
<evidence type="ECO:0000256" key="2">
    <source>
        <dbReference type="ARBA" id="ARBA00005887"/>
    </source>
</evidence>